<evidence type="ECO:0000313" key="8">
    <source>
        <dbReference type="Proteomes" id="UP000308349"/>
    </source>
</evidence>
<evidence type="ECO:0000256" key="5">
    <source>
        <dbReference type="SAM" id="MobiDB-lite"/>
    </source>
</evidence>
<dbReference type="SUPFAM" id="SSF51735">
    <property type="entry name" value="NAD(P)-binding Rossmann-fold domains"/>
    <property type="match status" value="1"/>
</dbReference>
<feature type="compositionally biased region" description="Basic residues" evidence="5">
    <location>
        <begin position="35"/>
        <end position="48"/>
    </location>
</feature>
<dbReference type="InterPro" id="IPR044516">
    <property type="entry name" value="UXS-like"/>
</dbReference>
<dbReference type="OrthoDB" id="9801785at2"/>
<gene>
    <name evidence="7" type="ORF">FEK35_08365</name>
</gene>
<dbReference type="PANTHER" id="PTHR43078:SF6">
    <property type="entry name" value="UDP-GLUCURONIC ACID DECARBOXYLASE 1"/>
    <property type="match status" value="1"/>
</dbReference>
<keyword evidence="4" id="KW-0456">Lyase</keyword>
<comment type="caution">
    <text evidence="7">The sequence shown here is derived from an EMBL/GenBank/DDBJ whole genome shotgun (WGS) entry which is preliminary data.</text>
</comment>
<organism evidence="7 8">
    <name type="scientific">Nocardia cyriacigeorgica</name>
    <dbReference type="NCBI Taxonomy" id="135487"/>
    <lineage>
        <taxon>Bacteria</taxon>
        <taxon>Bacillati</taxon>
        <taxon>Actinomycetota</taxon>
        <taxon>Actinomycetes</taxon>
        <taxon>Mycobacteriales</taxon>
        <taxon>Nocardiaceae</taxon>
        <taxon>Nocardia</taxon>
    </lineage>
</organism>
<evidence type="ECO:0000259" key="6">
    <source>
        <dbReference type="Pfam" id="PF01370"/>
    </source>
</evidence>
<dbReference type="Proteomes" id="UP000308349">
    <property type="component" value="Unassembled WGS sequence"/>
</dbReference>
<reference evidence="7 8" key="1">
    <citation type="submission" date="2019-05" db="EMBL/GenBank/DDBJ databases">
        <title>Genomes sequences of two Nocardia cyriacigeorgica environmental isolates, type strains Nocardia asteroides ATCC 19247 and Nocardia cyriacigeorgica DSM 44484.</title>
        <authorList>
            <person name="Vautrin F."/>
            <person name="Bergeron E."/>
            <person name="Dubost A."/>
            <person name="Abrouk D."/>
            <person name="Rodriguez Nava V."/>
            <person name="Pujic P."/>
        </authorList>
    </citation>
    <scope>NUCLEOTIDE SEQUENCE [LARGE SCALE GENOMIC DNA]</scope>
    <source>
        <strain evidence="7 8">EML 1456</strain>
    </source>
</reference>
<dbReference type="Pfam" id="PF01370">
    <property type="entry name" value="Epimerase"/>
    <property type="match status" value="1"/>
</dbReference>
<dbReference type="InterPro" id="IPR036291">
    <property type="entry name" value="NAD(P)-bd_dom_sf"/>
</dbReference>
<keyword evidence="3" id="KW-0520">NAD</keyword>
<sequence length="431" mass="45733">MRDRGAHHRMLVAGRPVATGARASADLVASDSPHARRRRPPRGVRRRQGRLDCVDLRTPVGTVEHRRRPSSHAAPSRTRLCPQTCGVHRARRRRAHHTGFLTPIPALGGGVVNHVVVIGGASFLGSQLCRALLERGDRVTAIDAIGPDRAAIRDAGAHPRFAFRRANVTAPGTFAELGPITHIADVVPRGSAGSAPAEMIRAARAGTMAALDLAVAHEARIVIVSGVPGSGRTGGRPAVGAIEFERPSDAAVHIAEMTARHYPGAHVGIARPFEVYGAHQRPGTGVAATICAAALRDQTLYLVDEQRSFVYVTDAVAALICLLDGEIHGPVDIGGPTVTLSEFARTAIALTGRGWVECAPSTRTGGASRRDDPCNVAPCGARASDSRTPDLARTFQLLGWRPTTSLHEGVHHTLDWMRAALRMDPAGERVP</sequence>
<comment type="cofactor">
    <cofactor evidence="1">
        <name>NAD(+)</name>
        <dbReference type="ChEBI" id="CHEBI:57540"/>
    </cofactor>
</comment>
<keyword evidence="2" id="KW-0210">Decarboxylase</keyword>
<protein>
    <submittedName>
        <fullName evidence="7">NAD-dependent epimerase/dehydratase family protein</fullName>
    </submittedName>
</protein>
<dbReference type="InterPro" id="IPR001509">
    <property type="entry name" value="Epimerase_deHydtase"/>
</dbReference>
<evidence type="ECO:0000256" key="3">
    <source>
        <dbReference type="ARBA" id="ARBA00023027"/>
    </source>
</evidence>
<dbReference type="GO" id="GO:0042732">
    <property type="term" value="P:D-xylose metabolic process"/>
    <property type="evidence" value="ECO:0007669"/>
    <property type="project" value="InterPro"/>
</dbReference>
<accession>A0A5R8PH02</accession>
<dbReference type="GO" id="GO:0070403">
    <property type="term" value="F:NAD+ binding"/>
    <property type="evidence" value="ECO:0007669"/>
    <property type="project" value="InterPro"/>
</dbReference>
<dbReference type="PANTHER" id="PTHR43078">
    <property type="entry name" value="UDP-GLUCURONIC ACID DECARBOXYLASE-RELATED"/>
    <property type="match status" value="1"/>
</dbReference>
<name>A0A5R8PH02_9NOCA</name>
<feature type="region of interest" description="Disordered" evidence="5">
    <location>
        <begin position="1"/>
        <end position="50"/>
    </location>
</feature>
<dbReference type="AlphaFoldDB" id="A0A5R8PH02"/>
<dbReference type="EMBL" id="VBUU01000005">
    <property type="protein sequence ID" value="TLG14397.1"/>
    <property type="molecule type" value="Genomic_DNA"/>
</dbReference>
<evidence type="ECO:0000256" key="1">
    <source>
        <dbReference type="ARBA" id="ARBA00001911"/>
    </source>
</evidence>
<dbReference type="Gene3D" id="3.40.50.720">
    <property type="entry name" value="NAD(P)-binding Rossmann-like Domain"/>
    <property type="match status" value="1"/>
</dbReference>
<proteinExistence type="predicted"/>
<evidence type="ECO:0000313" key="7">
    <source>
        <dbReference type="EMBL" id="TLG14397.1"/>
    </source>
</evidence>
<feature type="domain" description="NAD-dependent epimerase/dehydratase" evidence="6">
    <location>
        <begin position="115"/>
        <end position="325"/>
    </location>
</feature>
<evidence type="ECO:0000256" key="2">
    <source>
        <dbReference type="ARBA" id="ARBA00022793"/>
    </source>
</evidence>
<dbReference type="GO" id="GO:0005737">
    <property type="term" value="C:cytoplasm"/>
    <property type="evidence" value="ECO:0007669"/>
    <property type="project" value="TreeGrafter"/>
</dbReference>
<evidence type="ECO:0000256" key="4">
    <source>
        <dbReference type="ARBA" id="ARBA00023239"/>
    </source>
</evidence>
<feature type="compositionally biased region" description="Basic residues" evidence="5">
    <location>
        <begin position="1"/>
        <end position="10"/>
    </location>
</feature>
<dbReference type="GO" id="GO:0048040">
    <property type="term" value="F:UDP-glucuronate decarboxylase activity"/>
    <property type="evidence" value="ECO:0007669"/>
    <property type="project" value="TreeGrafter"/>
</dbReference>